<keyword evidence="2" id="KW-0732">Signal</keyword>
<feature type="compositionally biased region" description="Low complexity" evidence="1">
    <location>
        <begin position="28"/>
        <end position="40"/>
    </location>
</feature>
<dbReference type="PANTHER" id="PTHR48098">
    <property type="entry name" value="ENTEROCHELIN ESTERASE-RELATED"/>
    <property type="match status" value="1"/>
</dbReference>
<comment type="caution">
    <text evidence="3">The sequence shown here is derived from an EMBL/GenBank/DDBJ whole genome shotgun (WGS) entry which is preliminary data.</text>
</comment>
<dbReference type="Pfam" id="PF00756">
    <property type="entry name" value="Esterase"/>
    <property type="match status" value="1"/>
</dbReference>
<evidence type="ECO:0000313" key="4">
    <source>
        <dbReference type="Proteomes" id="UP000824223"/>
    </source>
</evidence>
<dbReference type="AlphaFoldDB" id="A0A9D2H8H4"/>
<accession>A0A9D2H8H4</accession>
<gene>
    <name evidence="3" type="ORF">H9798_00345</name>
</gene>
<feature type="signal peptide" evidence="2">
    <location>
        <begin position="1"/>
        <end position="23"/>
    </location>
</feature>
<dbReference type="InterPro" id="IPR050583">
    <property type="entry name" value="Mycobacterial_A85_antigen"/>
</dbReference>
<dbReference type="Proteomes" id="UP000824223">
    <property type="component" value="Unassembled WGS sequence"/>
</dbReference>
<feature type="region of interest" description="Disordered" evidence="1">
    <location>
        <begin position="28"/>
        <end position="67"/>
    </location>
</feature>
<organism evidence="3 4">
    <name type="scientific">Candidatus Mediterraneibacter pullicola</name>
    <dbReference type="NCBI Taxonomy" id="2838682"/>
    <lineage>
        <taxon>Bacteria</taxon>
        <taxon>Bacillati</taxon>
        <taxon>Bacillota</taxon>
        <taxon>Clostridia</taxon>
        <taxon>Lachnospirales</taxon>
        <taxon>Lachnospiraceae</taxon>
        <taxon>Mediterraneibacter</taxon>
    </lineage>
</organism>
<evidence type="ECO:0000256" key="2">
    <source>
        <dbReference type="SAM" id="SignalP"/>
    </source>
</evidence>
<name>A0A9D2H8H4_9FIRM</name>
<evidence type="ECO:0000256" key="1">
    <source>
        <dbReference type="SAM" id="MobiDB-lite"/>
    </source>
</evidence>
<reference evidence="3" key="2">
    <citation type="submission" date="2021-04" db="EMBL/GenBank/DDBJ databases">
        <authorList>
            <person name="Gilroy R."/>
        </authorList>
    </citation>
    <scope>NUCLEOTIDE SEQUENCE</scope>
    <source>
        <strain evidence="3">ChiSjej2B20-11307</strain>
    </source>
</reference>
<sequence length="357" mass="39974">MKKYRVPILLMAMIIAVSGCSRSEMVDNETGAENTAAAAAETDDSGGGAADRKDETDMTDETVTGASLPSELAEIPRGYYEESEYPGTLVELKYDTYESMNYEEQDQILHKRAIVYLPYGYSEDEPYNVFYLMHGGWSDETTYLGTPDSPNMFKNVLDNGIADGRILPMIVVCPTYNNTSSEDSGDYSLALRLTENYHNELVNDLIPAVEGTYSTYAERTDLEGIAASRDHRAFCGFSMGSVATWRTFQHCLDYFRYFMPSSGSLTSDGEYMASLVNDSGHAWNDFFIFAASGTEDFAYSSFKNQIEAMSDSGGGTFRYANNEREGNLYFLEQEGGTHSGEYAMEYFYNGLCWIWQM</sequence>
<protein>
    <recommendedName>
        <fullName evidence="5">Enterochelin esterase</fullName>
    </recommendedName>
</protein>
<dbReference type="SUPFAM" id="SSF53474">
    <property type="entry name" value="alpha/beta-Hydrolases"/>
    <property type="match status" value="1"/>
</dbReference>
<feature type="chain" id="PRO_5038547734" description="Enterochelin esterase" evidence="2">
    <location>
        <begin position="24"/>
        <end position="357"/>
    </location>
</feature>
<dbReference type="Gene3D" id="3.40.50.1820">
    <property type="entry name" value="alpha/beta hydrolase"/>
    <property type="match status" value="1"/>
</dbReference>
<dbReference type="InterPro" id="IPR000801">
    <property type="entry name" value="Esterase-like"/>
</dbReference>
<evidence type="ECO:0000313" key="3">
    <source>
        <dbReference type="EMBL" id="HJA05591.1"/>
    </source>
</evidence>
<dbReference type="InterPro" id="IPR029058">
    <property type="entry name" value="AB_hydrolase_fold"/>
</dbReference>
<proteinExistence type="predicted"/>
<dbReference type="EMBL" id="DXAK01000002">
    <property type="protein sequence ID" value="HJA05591.1"/>
    <property type="molecule type" value="Genomic_DNA"/>
</dbReference>
<reference evidence="3" key="1">
    <citation type="journal article" date="2021" name="PeerJ">
        <title>Extensive microbial diversity within the chicken gut microbiome revealed by metagenomics and culture.</title>
        <authorList>
            <person name="Gilroy R."/>
            <person name="Ravi A."/>
            <person name="Getino M."/>
            <person name="Pursley I."/>
            <person name="Horton D.L."/>
            <person name="Alikhan N.F."/>
            <person name="Baker D."/>
            <person name="Gharbi K."/>
            <person name="Hall N."/>
            <person name="Watson M."/>
            <person name="Adriaenssens E.M."/>
            <person name="Foster-Nyarko E."/>
            <person name="Jarju S."/>
            <person name="Secka A."/>
            <person name="Antonio M."/>
            <person name="Oren A."/>
            <person name="Chaudhuri R.R."/>
            <person name="La Ragione R."/>
            <person name="Hildebrand F."/>
            <person name="Pallen M.J."/>
        </authorList>
    </citation>
    <scope>NUCLEOTIDE SEQUENCE</scope>
    <source>
        <strain evidence="3">ChiSjej2B20-11307</strain>
    </source>
</reference>
<evidence type="ECO:0008006" key="5">
    <source>
        <dbReference type="Google" id="ProtNLM"/>
    </source>
</evidence>
<dbReference type="PROSITE" id="PS51257">
    <property type="entry name" value="PROKAR_LIPOPROTEIN"/>
    <property type="match status" value="1"/>
</dbReference>